<comment type="caution">
    <text evidence="2">The sequence shown here is derived from an EMBL/GenBank/DDBJ whole genome shotgun (WGS) entry which is preliminary data.</text>
</comment>
<dbReference type="EMBL" id="JAENRR010000040">
    <property type="protein sequence ID" value="MBK3518731.1"/>
    <property type="molecule type" value="Genomic_DNA"/>
</dbReference>
<feature type="region of interest" description="Disordered" evidence="1">
    <location>
        <begin position="31"/>
        <end position="58"/>
    </location>
</feature>
<sequence>MPKKKYKLDKLLEGITDENLHEEIFTGEDVGREWPKDDTGLESGLKKYQDEKNVSKKR</sequence>
<accession>A0ABS1HM80</accession>
<gene>
    <name evidence="2" type="ORF">JIV24_15395</name>
</gene>
<proteinExistence type="predicted"/>
<evidence type="ECO:0000256" key="1">
    <source>
        <dbReference type="SAM" id="MobiDB-lite"/>
    </source>
</evidence>
<dbReference type="Gene3D" id="2.10.260.10">
    <property type="match status" value="1"/>
</dbReference>
<dbReference type="RefSeq" id="WP_200465957.1">
    <property type="nucleotide sequence ID" value="NZ_JAENRR010000040.1"/>
</dbReference>
<name>A0ABS1HM80_9BACT</name>
<keyword evidence="3" id="KW-1185">Reference proteome</keyword>
<protein>
    <submittedName>
        <fullName evidence="2">Uncharacterized protein</fullName>
    </submittedName>
</protein>
<evidence type="ECO:0000313" key="3">
    <source>
        <dbReference type="Proteomes" id="UP000605676"/>
    </source>
</evidence>
<organism evidence="2 3">
    <name type="scientific">Carboxylicivirga marina</name>
    <dbReference type="NCBI Taxonomy" id="2800988"/>
    <lineage>
        <taxon>Bacteria</taxon>
        <taxon>Pseudomonadati</taxon>
        <taxon>Bacteroidota</taxon>
        <taxon>Bacteroidia</taxon>
        <taxon>Marinilabiliales</taxon>
        <taxon>Marinilabiliaceae</taxon>
        <taxon>Carboxylicivirga</taxon>
    </lineage>
</organism>
<dbReference type="Proteomes" id="UP000605676">
    <property type="component" value="Unassembled WGS sequence"/>
</dbReference>
<reference evidence="2 3" key="1">
    <citation type="submission" date="2021-01" db="EMBL/GenBank/DDBJ databases">
        <title>Carboxyliciviraga sp.nov., isolated from coastal sediments.</title>
        <authorList>
            <person name="Lu D."/>
            <person name="Zhang T."/>
        </authorList>
    </citation>
    <scope>NUCLEOTIDE SEQUENCE [LARGE SCALE GENOMIC DNA]</scope>
    <source>
        <strain evidence="2 3">N1Y132</strain>
    </source>
</reference>
<evidence type="ECO:0000313" key="2">
    <source>
        <dbReference type="EMBL" id="MBK3518731.1"/>
    </source>
</evidence>